<reference evidence="2 3" key="1">
    <citation type="journal article" date="2008" name="J. Bacteriol.">
        <title>Complete genome sequence of the mosquitocidal bacterium Bacillus sphaericus C3-41 and comparison with those of closely related Bacillus species.</title>
        <authorList>
            <person name="Hu X."/>
            <person name="Fan W."/>
            <person name="Han B."/>
            <person name="Liu H."/>
            <person name="Zheng D."/>
            <person name="Li Q."/>
            <person name="Dong W."/>
            <person name="Yan J."/>
            <person name="Gao M."/>
            <person name="Berry C."/>
            <person name="Yuan Z."/>
        </authorList>
    </citation>
    <scope>NUCLEOTIDE SEQUENCE [LARGE SCALE GENOMIC DNA]</scope>
    <source>
        <strain evidence="2 3">C3-41</strain>
    </source>
</reference>
<accession>B1HXH2</accession>
<dbReference type="AlphaFoldDB" id="B1HXH2"/>
<dbReference type="Proteomes" id="UP000002164">
    <property type="component" value="Chromosome"/>
</dbReference>
<proteinExistence type="predicted"/>
<dbReference type="EnsemblBacteria" id="ACA38267">
    <property type="protein sequence ID" value="ACA38267"/>
    <property type="gene ID" value="Bsph_0647"/>
</dbReference>
<evidence type="ECO:0000259" key="1">
    <source>
        <dbReference type="Pfam" id="PF01869"/>
    </source>
</evidence>
<dbReference type="CDD" id="cd24007">
    <property type="entry name" value="ASKHA_NBD_eukNAGK-like"/>
    <property type="match status" value="1"/>
</dbReference>
<dbReference type="EMBL" id="CP000817">
    <property type="protein sequence ID" value="ACA38267.1"/>
    <property type="molecule type" value="Genomic_DNA"/>
</dbReference>
<dbReference type="HOGENOM" id="CLU_016274_1_1_9"/>
<evidence type="ECO:0000313" key="3">
    <source>
        <dbReference type="Proteomes" id="UP000002164"/>
    </source>
</evidence>
<dbReference type="Gene3D" id="3.30.420.40">
    <property type="match status" value="2"/>
</dbReference>
<sequence length="318" mass="33949">MEPMMKWLLVIDGGATKTACAVVHAETGIMEYSASTKGSNYQAIGMEAATAILQELLAKVDTFLQKHAGSQIAVATFALAGIDSPKDKEMVTAIIQNALSATQLSIANLIIENDAEATLLGVTAGQAGALLIAGTGAIAYAYDGQQMVRAGGWGHRAGDEGSGFWLGQEVVRAIFKMEDGRGETTILKEAVFHSLGIQNVTELAEWLFHPSYTNAQLAKMGSFVAQAVEQQDACAIHISRQAAQELAFLAKAVLKKVGYQNGLFPLYCNGGAIKHNPLILKTFTDILALTYPQVSISLCEQPPIAYLIERTKRASDCL</sequence>
<dbReference type="PANTHER" id="PTHR43190:SF3">
    <property type="entry name" value="N-ACETYL-D-GLUCOSAMINE KINASE"/>
    <property type="match status" value="1"/>
</dbReference>
<name>B1HXH2_LYSSC</name>
<dbReference type="PANTHER" id="PTHR43190">
    <property type="entry name" value="N-ACETYL-D-GLUCOSAMINE KINASE"/>
    <property type="match status" value="1"/>
</dbReference>
<protein>
    <recommendedName>
        <fullName evidence="1">ATPase BadF/BadG/BcrA/BcrD type domain-containing protein</fullName>
    </recommendedName>
</protein>
<dbReference type="InterPro" id="IPR052519">
    <property type="entry name" value="Euk-type_GlcNAc_Kinase"/>
</dbReference>
<organism evidence="2 3">
    <name type="scientific">Lysinibacillus sphaericus (strain C3-41)</name>
    <dbReference type="NCBI Taxonomy" id="444177"/>
    <lineage>
        <taxon>Bacteria</taxon>
        <taxon>Bacillati</taxon>
        <taxon>Bacillota</taxon>
        <taxon>Bacilli</taxon>
        <taxon>Bacillales</taxon>
        <taxon>Bacillaceae</taxon>
        <taxon>Lysinibacillus</taxon>
    </lineage>
</organism>
<dbReference type="InterPro" id="IPR002731">
    <property type="entry name" value="ATPase_BadF"/>
</dbReference>
<dbReference type="Pfam" id="PF01869">
    <property type="entry name" value="BcrAD_BadFG"/>
    <property type="match status" value="1"/>
</dbReference>
<gene>
    <name evidence="2" type="ordered locus">Bsph_0647</name>
</gene>
<evidence type="ECO:0000313" key="2">
    <source>
        <dbReference type="EMBL" id="ACA38267.1"/>
    </source>
</evidence>
<dbReference type="SUPFAM" id="SSF53067">
    <property type="entry name" value="Actin-like ATPase domain"/>
    <property type="match status" value="2"/>
</dbReference>
<feature type="domain" description="ATPase BadF/BadG/BcrA/BcrD type" evidence="1">
    <location>
        <begin position="11"/>
        <end position="296"/>
    </location>
</feature>
<dbReference type="KEGG" id="lsp:Bsph_0647"/>
<dbReference type="InterPro" id="IPR043129">
    <property type="entry name" value="ATPase_NBD"/>
</dbReference>